<feature type="compositionally biased region" description="Gly residues" evidence="7">
    <location>
        <begin position="484"/>
        <end position="496"/>
    </location>
</feature>
<dbReference type="SUPFAM" id="SSF51230">
    <property type="entry name" value="Single hybrid motif"/>
    <property type="match status" value="1"/>
</dbReference>
<dbReference type="Pfam" id="PF00364">
    <property type="entry name" value="Biotin_lipoyl"/>
    <property type="match status" value="1"/>
</dbReference>
<dbReference type="SUPFAM" id="SSF56059">
    <property type="entry name" value="Glutathione synthetase ATP-binding domain-like"/>
    <property type="match status" value="1"/>
</dbReference>
<dbReference type="PROSITE" id="PS00867">
    <property type="entry name" value="CPSASE_2"/>
    <property type="match status" value="1"/>
</dbReference>
<evidence type="ECO:0000313" key="11">
    <source>
        <dbReference type="EMBL" id="GAA2371130.1"/>
    </source>
</evidence>
<dbReference type="Pfam" id="PF21139">
    <property type="entry name" value="BT_MCC_alpha"/>
    <property type="match status" value="1"/>
</dbReference>
<dbReference type="Gene3D" id="3.30.470.20">
    <property type="entry name" value="ATP-grasp fold, B domain"/>
    <property type="match status" value="1"/>
</dbReference>
<organism evidence="11 12">
    <name type="scientific">Streptomyces cuspidosporus</name>
    <dbReference type="NCBI Taxonomy" id="66882"/>
    <lineage>
        <taxon>Bacteria</taxon>
        <taxon>Bacillati</taxon>
        <taxon>Actinomycetota</taxon>
        <taxon>Actinomycetes</taxon>
        <taxon>Kitasatosporales</taxon>
        <taxon>Streptomycetaceae</taxon>
        <taxon>Streptomyces</taxon>
    </lineage>
</organism>
<proteinExistence type="predicted"/>
<accession>A0ABN3H778</accession>
<feature type="region of interest" description="Disordered" evidence="7">
    <location>
        <begin position="665"/>
        <end position="690"/>
    </location>
</feature>
<evidence type="ECO:0000256" key="5">
    <source>
        <dbReference type="ARBA" id="ARBA00023267"/>
    </source>
</evidence>
<dbReference type="PROSITE" id="PS50975">
    <property type="entry name" value="ATP_GRASP"/>
    <property type="match status" value="1"/>
</dbReference>
<dbReference type="CDD" id="cd06850">
    <property type="entry name" value="biotinyl_domain"/>
    <property type="match status" value="1"/>
</dbReference>
<dbReference type="Gene3D" id="2.40.50.100">
    <property type="match status" value="1"/>
</dbReference>
<evidence type="ECO:0000259" key="9">
    <source>
        <dbReference type="PROSITE" id="PS50975"/>
    </source>
</evidence>
<dbReference type="InterPro" id="IPR011761">
    <property type="entry name" value="ATP-grasp"/>
</dbReference>
<feature type="domain" description="Biotin carboxylation" evidence="10">
    <location>
        <begin position="1"/>
        <end position="454"/>
    </location>
</feature>
<keyword evidence="2" id="KW-0436">Ligase</keyword>
<evidence type="ECO:0000256" key="7">
    <source>
        <dbReference type="SAM" id="MobiDB-lite"/>
    </source>
</evidence>
<feature type="domain" description="Lipoyl-binding" evidence="8">
    <location>
        <begin position="588"/>
        <end position="664"/>
    </location>
</feature>
<dbReference type="InterPro" id="IPR011053">
    <property type="entry name" value="Single_hybrid_motif"/>
</dbReference>
<dbReference type="EMBL" id="BAAASD010000056">
    <property type="protein sequence ID" value="GAA2371130.1"/>
    <property type="molecule type" value="Genomic_DNA"/>
</dbReference>
<keyword evidence="3 6" id="KW-0547">Nucleotide-binding</keyword>
<evidence type="ECO:0000256" key="4">
    <source>
        <dbReference type="ARBA" id="ARBA00022840"/>
    </source>
</evidence>
<dbReference type="InterPro" id="IPR001882">
    <property type="entry name" value="Biotin_BS"/>
</dbReference>
<comment type="cofactor">
    <cofactor evidence="1">
        <name>biotin</name>
        <dbReference type="ChEBI" id="CHEBI:57586"/>
    </cofactor>
</comment>
<dbReference type="RefSeq" id="WP_346178881.1">
    <property type="nucleotide sequence ID" value="NZ_BAAASD010000056.1"/>
</dbReference>
<dbReference type="InterPro" id="IPR011764">
    <property type="entry name" value="Biotin_carboxylation_dom"/>
</dbReference>
<feature type="region of interest" description="Disordered" evidence="7">
    <location>
        <begin position="479"/>
        <end position="507"/>
    </location>
</feature>
<dbReference type="InterPro" id="IPR005479">
    <property type="entry name" value="CPAse_ATP-bd"/>
</dbReference>
<dbReference type="PROSITE" id="PS00188">
    <property type="entry name" value="BIOTIN"/>
    <property type="match status" value="1"/>
</dbReference>
<dbReference type="InterPro" id="IPR011054">
    <property type="entry name" value="Rudment_hybrid_motif"/>
</dbReference>
<dbReference type="PANTHER" id="PTHR18866">
    <property type="entry name" value="CARBOXYLASE:PYRUVATE/ACETYL-COA/PROPIONYL-COA CARBOXYLASE"/>
    <property type="match status" value="1"/>
</dbReference>
<dbReference type="Pfam" id="PF00289">
    <property type="entry name" value="Biotin_carb_N"/>
    <property type="match status" value="1"/>
</dbReference>
<dbReference type="InterPro" id="IPR016185">
    <property type="entry name" value="PreATP-grasp_dom_sf"/>
</dbReference>
<feature type="compositionally biased region" description="Polar residues" evidence="7">
    <location>
        <begin position="679"/>
        <end position="690"/>
    </location>
</feature>
<feature type="domain" description="ATP-grasp" evidence="9">
    <location>
        <begin position="97"/>
        <end position="308"/>
    </location>
</feature>
<dbReference type="PROSITE" id="PS50968">
    <property type="entry name" value="BIOTINYL_LIPOYL"/>
    <property type="match status" value="1"/>
</dbReference>
<dbReference type="Pfam" id="PF02785">
    <property type="entry name" value="Biotin_carb_C"/>
    <property type="match status" value="1"/>
</dbReference>
<dbReference type="PROSITE" id="PS50979">
    <property type="entry name" value="BC"/>
    <property type="match status" value="1"/>
</dbReference>
<protein>
    <submittedName>
        <fullName evidence="11">Biotin carboxylase N-terminal domain-containing protein</fullName>
    </submittedName>
</protein>
<gene>
    <name evidence="11" type="ORF">GCM10010246_76660</name>
</gene>
<dbReference type="InterPro" id="IPR050856">
    <property type="entry name" value="Biotin_carboxylase_complex"/>
</dbReference>
<sequence length="690" mass="72952">MIRSLLVANRAEIARRIFRTCRELGIATVAVHSDPDAGAPHVREADAAVRLPGSAPADTYLRADLLVQAALAAGADAVHPGYGFLSENADFARAVIGAGLTWIGPPPEAIEAMASKTRAKDLMRAAGVPLLAPLDPGRATLGDLPLLVKAAAGGGGRGMRVVRDLAALPAELTSARAEALSAFGDAEVFLEPYVEGARHVEVQILADTHGTVWALGTRDCSLQRRHQKVIEEAPAPGLSDGLRDALHEAAAGAARAIGYRGAGTVEFLVGRDGRPYFLEMNTRLQVEHPVTEHVYGVDLVALQMRVAEGEPLPAGPPEARGHAVEARLYAEDPVRGWRPGTGVMHRLAFPSGPEGPTGPVDRAGPVGPGGPAGLRVDSGLADGDEITVHYDPMLAKVIAWAPTRAEAVRRLAHALERARLHGPVTNRDLLVRALRHPEFEDARMDTGFLERHLEQLTATDDHTAPLAALAAALADAARRPTAGTGSGTGTVAGRLGGWRNVPSQPQLKTYRSEPDGIEYEVRYRLTRDGLTADDHPDTRLIEASPHHVVLEVNGVRRPFDIAVYGDDVHVDSPLGAHAFTALPRFPDPTARTEPGSLLAPMPGTVVRVAEVAVGDRVEAGQPILWLEAMKMEHRVTAPAAGVLSALHATPGRQVEVGAVLAVVAEEAPAPPPPPRTAHSDQQTAPGRSRT</sequence>
<evidence type="ECO:0000313" key="12">
    <source>
        <dbReference type="Proteomes" id="UP001500253"/>
    </source>
</evidence>
<evidence type="ECO:0000256" key="1">
    <source>
        <dbReference type="ARBA" id="ARBA00001953"/>
    </source>
</evidence>
<dbReference type="PANTHER" id="PTHR18866:SF126">
    <property type="entry name" value="BIOTIN CARBOXYLASE"/>
    <property type="match status" value="1"/>
</dbReference>
<evidence type="ECO:0000256" key="6">
    <source>
        <dbReference type="PROSITE-ProRule" id="PRU00409"/>
    </source>
</evidence>
<evidence type="ECO:0000256" key="2">
    <source>
        <dbReference type="ARBA" id="ARBA00022598"/>
    </source>
</evidence>
<dbReference type="InterPro" id="IPR048429">
    <property type="entry name" value="MCC_alpha_BT"/>
</dbReference>
<dbReference type="SUPFAM" id="SSF51246">
    <property type="entry name" value="Rudiment single hybrid motif"/>
    <property type="match status" value="1"/>
</dbReference>
<keyword evidence="5" id="KW-0092">Biotin</keyword>
<evidence type="ECO:0000256" key="3">
    <source>
        <dbReference type="ARBA" id="ARBA00022741"/>
    </source>
</evidence>
<feature type="region of interest" description="Disordered" evidence="7">
    <location>
        <begin position="351"/>
        <end position="375"/>
    </location>
</feature>
<dbReference type="InterPro" id="IPR005482">
    <property type="entry name" value="Biotin_COase_C"/>
</dbReference>
<dbReference type="Pfam" id="PF02786">
    <property type="entry name" value="CPSase_L_D2"/>
    <property type="match status" value="1"/>
</dbReference>
<keyword evidence="12" id="KW-1185">Reference proteome</keyword>
<reference evidence="11 12" key="1">
    <citation type="journal article" date="2019" name="Int. J. Syst. Evol. Microbiol.">
        <title>The Global Catalogue of Microorganisms (GCM) 10K type strain sequencing project: providing services to taxonomists for standard genome sequencing and annotation.</title>
        <authorList>
            <consortium name="The Broad Institute Genomics Platform"/>
            <consortium name="The Broad Institute Genome Sequencing Center for Infectious Disease"/>
            <person name="Wu L."/>
            <person name="Ma J."/>
        </authorList>
    </citation>
    <scope>NUCLEOTIDE SEQUENCE [LARGE SCALE GENOMIC DNA]</scope>
    <source>
        <strain evidence="11 12">JCM 4316</strain>
    </source>
</reference>
<evidence type="ECO:0000259" key="8">
    <source>
        <dbReference type="PROSITE" id="PS50968"/>
    </source>
</evidence>
<comment type="caution">
    <text evidence="11">The sequence shown here is derived from an EMBL/GenBank/DDBJ whole genome shotgun (WGS) entry which is preliminary data.</text>
</comment>
<dbReference type="Proteomes" id="UP001500253">
    <property type="component" value="Unassembled WGS sequence"/>
</dbReference>
<name>A0ABN3H778_9ACTN</name>
<evidence type="ECO:0000259" key="10">
    <source>
        <dbReference type="PROSITE" id="PS50979"/>
    </source>
</evidence>
<dbReference type="SMART" id="SM00878">
    <property type="entry name" value="Biotin_carb_C"/>
    <property type="match status" value="1"/>
</dbReference>
<dbReference type="InterPro" id="IPR000089">
    <property type="entry name" value="Biotin_lipoyl"/>
</dbReference>
<dbReference type="InterPro" id="IPR005481">
    <property type="entry name" value="BC-like_N"/>
</dbReference>
<keyword evidence="4 6" id="KW-0067">ATP-binding</keyword>
<dbReference type="SUPFAM" id="SSF52440">
    <property type="entry name" value="PreATP-grasp domain"/>
    <property type="match status" value="1"/>
</dbReference>